<evidence type="ECO:0000256" key="3">
    <source>
        <dbReference type="ARBA" id="ARBA00022729"/>
    </source>
</evidence>
<dbReference type="Pfam" id="PF01297">
    <property type="entry name" value="ZnuA"/>
    <property type="match status" value="1"/>
</dbReference>
<accession>A0A7J3VRH0</accession>
<evidence type="ECO:0000313" key="4">
    <source>
        <dbReference type="EMBL" id="HHM43801.1"/>
    </source>
</evidence>
<dbReference type="PANTHER" id="PTHR42953:SF3">
    <property type="entry name" value="HIGH-AFFINITY ZINC UPTAKE SYSTEM PROTEIN ZNUA"/>
    <property type="match status" value="1"/>
</dbReference>
<gene>
    <name evidence="4" type="ORF">ENM31_00695</name>
</gene>
<proteinExistence type="inferred from homology"/>
<dbReference type="GO" id="GO:0046872">
    <property type="term" value="F:metal ion binding"/>
    <property type="evidence" value="ECO:0007669"/>
    <property type="project" value="InterPro"/>
</dbReference>
<dbReference type="InterPro" id="IPR006128">
    <property type="entry name" value="Lipoprotein_PsaA-like"/>
</dbReference>
<name>A0A7J3VRH0_CALS0</name>
<comment type="similarity">
    <text evidence="1">Belongs to the bacterial solute-binding protein 9 family.</text>
</comment>
<dbReference type="InterPro" id="IPR050492">
    <property type="entry name" value="Bact_metal-bind_prot9"/>
</dbReference>
<organism evidence="4">
    <name type="scientific">Caldiarchaeum subterraneum</name>
    <dbReference type="NCBI Taxonomy" id="311458"/>
    <lineage>
        <taxon>Archaea</taxon>
        <taxon>Nitrososphaerota</taxon>
        <taxon>Candidatus Caldarchaeales</taxon>
        <taxon>Candidatus Caldarchaeaceae</taxon>
        <taxon>Candidatus Caldarchaeum</taxon>
    </lineage>
</organism>
<dbReference type="AlphaFoldDB" id="A0A7J3VRH0"/>
<dbReference type="GO" id="GO:0007155">
    <property type="term" value="P:cell adhesion"/>
    <property type="evidence" value="ECO:0007669"/>
    <property type="project" value="InterPro"/>
</dbReference>
<dbReference type="SUPFAM" id="SSF53807">
    <property type="entry name" value="Helical backbone' metal receptor"/>
    <property type="match status" value="1"/>
</dbReference>
<sequence length="296" mass="32959">MRRLVLLSVVVVLISAAAFAGLLVTPTAQNKQQPSVAVTIGLLGELASRLTESQVEVYQILPPGVELHDWEPTPDVVEKAGKARVLVWLLEDLDGWGDRVARNARVESYKAGTGLELIALDHHAFDVHVWLNPRNMARIVENIAAMLSEKFPDLRPVIQRNSAALLDELNQLDREFSSKLSAYRGKTIITQHDAFRYLADAYGLKVLAVLGGHEEEPSAAHIKEIYEVIKTENIKVIFAEDDFVNPILATISRDTGVEVRMLYTGEGLNHDDYKKGKGYVNILRSNLEALLNAFER</sequence>
<dbReference type="GO" id="GO:0030001">
    <property type="term" value="P:metal ion transport"/>
    <property type="evidence" value="ECO:0007669"/>
    <property type="project" value="InterPro"/>
</dbReference>
<dbReference type="InterPro" id="IPR006127">
    <property type="entry name" value="ZnuA-like"/>
</dbReference>
<dbReference type="PANTHER" id="PTHR42953">
    <property type="entry name" value="HIGH-AFFINITY ZINC UPTAKE SYSTEM PROTEIN ZNUA-RELATED"/>
    <property type="match status" value="1"/>
</dbReference>
<evidence type="ECO:0000256" key="2">
    <source>
        <dbReference type="ARBA" id="ARBA00022448"/>
    </source>
</evidence>
<evidence type="ECO:0000256" key="1">
    <source>
        <dbReference type="ARBA" id="ARBA00011028"/>
    </source>
</evidence>
<keyword evidence="3" id="KW-0732">Signal</keyword>
<protein>
    <submittedName>
        <fullName evidence="4">Zinc ABC transporter substrate-binding protein</fullName>
    </submittedName>
</protein>
<dbReference type="PRINTS" id="PR00690">
    <property type="entry name" value="ADHESNFAMILY"/>
</dbReference>
<comment type="caution">
    <text evidence="4">The sequence shown here is derived from an EMBL/GenBank/DDBJ whole genome shotgun (WGS) entry which is preliminary data.</text>
</comment>
<dbReference type="EMBL" id="DRXH01000027">
    <property type="protein sequence ID" value="HHM43801.1"/>
    <property type="molecule type" value="Genomic_DNA"/>
</dbReference>
<dbReference type="Gene3D" id="3.40.50.1980">
    <property type="entry name" value="Nitrogenase molybdenum iron protein domain"/>
    <property type="match status" value="2"/>
</dbReference>
<reference evidence="4" key="1">
    <citation type="journal article" date="2020" name="mSystems">
        <title>Genome- and Community-Level Interaction Insights into Carbon Utilization and Element Cycling Functions of Hydrothermarchaeota in Hydrothermal Sediment.</title>
        <authorList>
            <person name="Zhou Z."/>
            <person name="Liu Y."/>
            <person name="Xu W."/>
            <person name="Pan J."/>
            <person name="Luo Z.H."/>
            <person name="Li M."/>
        </authorList>
    </citation>
    <scope>NUCLEOTIDE SEQUENCE [LARGE SCALE GENOMIC DNA]</scope>
    <source>
        <strain evidence="4">SpSt-1074</strain>
    </source>
</reference>
<keyword evidence="2" id="KW-0813">Transport</keyword>